<gene>
    <name evidence="1" type="ORF">UFOPK3267_02248</name>
</gene>
<accession>A0A6J7C7F8</accession>
<dbReference type="EMBL" id="CAFBIY010000149">
    <property type="protein sequence ID" value="CAB4852718.1"/>
    <property type="molecule type" value="Genomic_DNA"/>
</dbReference>
<evidence type="ECO:0000313" key="1">
    <source>
        <dbReference type="EMBL" id="CAB4852718.1"/>
    </source>
</evidence>
<proteinExistence type="predicted"/>
<dbReference type="AlphaFoldDB" id="A0A6J7C7F8"/>
<protein>
    <submittedName>
        <fullName evidence="1">Unannotated protein</fullName>
    </submittedName>
</protein>
<name>A0A6J7C7F8_9ZZZZ</name>
<organism evidence="1">
    <name type="scientific">freshwater metagenome</name>
    <dbReference type="NCBI Taxonomy" id="449393"/>
    <lineage>
        <taxon>unclassified sequences</taxon>
        <taxon>metagenomes</taxon>
        <taxon>ecological metagenomes</taxon>
    </lineage>
</organism>
<reference evidence="1" key="1">
    <citation type="submission" date="2020-05" db="EMBL/GenBank/DDBJ databases">
        <authorList>
            <person name="Chiriac C."/>
            <person name="Salcher M."/>
            <person name="Ghai R."/>
            <person name="Kavagutti S V."/>
        </authorList>
    </citation>
    <scope>NUCLEOTIDE SEQUENCE</scope>
</reference>
<sequence length="98" mass="11483">MYRPGRNLMDPWMELIYKSNKQDLSPDAEKLRHNLVYYGKNHPFDDQNLGVDMSNARKPSSGADYDSANKLTDYMRRNKYPDTVALKTALVKKWDKIK</sequence>